<reference evidence="10 11" key="1">
    <citation type="journal article" date="2016" name="Nat. Commun.">
        <title>Thousands of microbial genomes shed light on interconnected biogeochemical processes in an aquifer system.</title>
        <authorList>
            <person name="Anantharaman K."/>
            <person name="Brown C.T."/>
            <person name="Hug L.A."/>
            <person name="Sharon I."/>
            <person name="Castelle C.J."/>
            <person name="Probst A.J."/>
            <person name="Thomas B.C."/>
            <person name="Singh A."/>
            <person name="Wilkins M.J."/>
            <person name="Karaoz U."/>
            <person name="Brodie E.L."/>
            <person name="Williams K.H."/>
            <person name="Hubbard S.S."/>
            <person name="Banfield J.F."/>
        </authorList>
    </citation>
    <scope>NUCLEOTIDE SEQUENCE [LARGE SCALE GENOMIC DNA]</scope>
</reference>
<dbReference type="UniPathway" id="UPA00345"/>
<evidence type="ECO:0000259" key="8">
    <source>
        <dbReference type="SMART" id="SM00841"/>
    </source>
</evidence>
<comment type="function">
    <text evidence="7">Involved in peptide bond synthesis. Stimulates efficient translation and peptide-bond synthesis on native or reconstituted 70S ribosomes in vitro. Probably functions indirectly by altering the affinity of the ribosome for aminoacyl-tRNA, thus increasing their reactivity as acceptors for peptidyl transferase.</text>
</comment>
<proteinExistence type="inferred from homology"/>
<evidence type="ECO:0000256" key="5">
    <source>
        <dbReference type="ARBA" id="ARBA00022768"/>
    </source>
</evidence>
<dbReference type="CDD" id="cd05794">
    <property type="entry name" value="S1_EF-P_repeat_2"/>
    <property type="match status" value="1"/>
</dbReference>
<dbReference type="InterPro" id="IPR020599">
    <property type="entry name" value="Transl_elong_fac_P/YeiP"/>
</dbReference>
<dbReference type="NCBIfam" id="NF001810">
    <property type="entry name" value="PRK00529.1"/>
    <property type="match status" value="1"/>
</dbReference>
<dbReference type="GO" id="GO:0005829">
    <property type="term" value="C:cytosol"/>
    <property type="evidence" value="ECO:0007669"/>
    <property type="project" value="UniProtKB-ARBA"/>
</dbReference>
<evidence type="ECO:0000313" key="10">
    <source>
        <dbReference type="EMBL" id="OGZ61463.1"/>
    </source>
</evidence>
<dbReference type="Pfam" id="PF08207">
    <property type="entry name" value="EFP_N"/>
    <property type="match status" value="1"/>
</dbReference>
<dbReference type="AlphaFoldDB" id="A0A1G2HG85"/>
<dbReference type="SUPFAM" id="SSF50249">
    <property type="entry name" value="Nucleic acid-binding proteins"/>
    <property type="match status" value="2"/>
</dbReference>
<dbReference type="SMART" id="SM00841">
    <property type="entry name" value="Elong-fact-P_C"/>
    <property type="match status" value="1"/>
</dbReference>
<evidence type="ECO:0000256" key="7">
    <source>
        <dbReference type="HAMAP-Rule" id="MF_00141"/>
    </source>
</evidence>
<dbReference type="InterPro" id="IPR015365">
    <property type="entry name" value="Elong-fact-P_C"/>
</dbReference>
<dbReference type="InterPro" id="IPR012340">
    <property type="entry name" value="NA-bd_OB-fold"/>
</dbReference>
<keyword evidence="5 7" id="KW-0251">Elongation factor</keyword>
<dbReference type="SUPFAM" id="SSF50104">
    <property type="entry name" value="Translation proteins SH3-like domain"/>
    <property type="match status" value="1"/>
</dbReference>
<dbReference type="InterPro" id="IPR013185">
    <property type="entry name" value="Transl_elong_KOW-like"/>
</dbReference>
<dbReference type="HAMAP" id="MF_00141">
    <property type="entry name" value="EF_P"/>
    <property type="match status" value="1"/>
</dbReference>
<dbReference type="Pfam" id="PF09285">
    <property type="entry name" value="Elong-fact-P_C"/>
    <property type="match status" value="1"/>
</dbReference>
<keyword evidence="4 7" id="KW-0963">Cytoplasm</keyword>
<evidence type="ECO:0000256" key="1">
    <source>
        <dbReference type="ARBA" id="ARBA00004496"/>
    </source>
</evidence>
<dbReference type="InterPro" id="IPR001059">
    <property type="entry name" value="Transl_elong_P/YeiP_cen"/>
</dbReference>
<evidence type="ECO:0000259" key="9">
    <source>
        <dbReference type="SMART" id="SM01185"/>
    </source>
</evidence>
<comment type="caution">
    <text evidence="10">The sequence shown here is derived from an EMBL/GenBank/DDBJ whole genome shotgun (WGS) entry which is preliminary data.</text>
</comment>
<dbReference type="GO" id="GO:0003746">
    <property type="term" value="F:translation elongation factor activity"/>
    <property type="evidence" value="ECO:0007669"/>
    <property type="project" value="UniProtKB-UniRule"/>
</dbReference>
<dbReference type="InterPro" id="IPR014722">
    <property type="entry name" value="Rib_uL2_dom2"/>
</dbReference>
<accession>A0A1G2HG85</accession>
<dbReference type="SMART" id="SM01185">
    <property type="entry name" value="EFP"/>
    <property type="match status" value="1"/>
</dbReference>
<dbReference type="PANTHER" id="PTHR30053:SF14">
    <property type="entry name" value="TRANSLATION ELONGATION FACTOR KOW-LIKE DOMAIN-CONTAINING PROTEIN"/>
    <property type="match status" value="1"/>
</dbReference>
<sequence length="190" mass="21268">MILASDLRKDGIFILDGTPHKVLEAHHQKMARQGAVVQTKLRNLLNGATISRNFNGNERFEEAEIEKRKLLFLYKHRGEYGFANPGNRAERFILEESQLGNEKHFLKPNLEVDVEFFGGEIVNIIPPIKGDYKVVEAPPNVKGDTASGGNKAVTIETGAKILTPLFIEEGDVIRVNTEKGEYVERVKKGN</sequence>
<protein>
    <recommendedName>
        <fullName evidence="7">Elongation factor P</fullName>
        <shortName evidence="7">EF-P</shortName>
    </recommendedName>
</protein>
<feature type="domain" description="Elongation factor P C-terminal" evidence="8">
    <location>
        <begin position="131"/>
        <end position="185"/>
    </location>
</feature>
<dbReference type="GO" id="GO:0043043">
    <property type="term" value="P:peptide biosynthetic process"/>
    <property type="evidence" value="ECO:0007669"/>
    <property type="project" value="InterPro"/>
</dbReference>
<dbReference type="PANTHER" id="PTHR30053">
    <property type="entry name" value="ELONGATION FACTOR P"/>
    <property type="match status" value="1"/>
</dbReference>
<evidence type="ECO:0000256" key="3">
    <source>
        <dbReference type="ARBA" id="ARBA00009479"/>
    </source>
</evidence>
<dbReference type="Gene3D" id="2.30.30.30">
    <property type="match status" value="1"/>
</dbReference>
<dbReference type="Proteomes" id="UP000179153">
    <property type="component" value="Unassembled WGS sequence"/>
</dbReference>
<dbReference type="STRING" id="1802163.A2932_01645"/>
<dbReference type="Gene3D" id="2.40.50.140">
    <property type="entry name" value="Nucleic acid-binding proteins"/>
    <property type="match status" value="2"/>
</dbReference>
<dbReference type="InterPro" id="IPR011768">
    <property type="entry name" value="Transl_elongation_fac_P"/>
</dbReference>
<evidence type="ECO:0000256" key="6">
    <source>
        <dbReference type="ARBA" id="ARBA00022917"/>
    </source>
</evidence>
<dbReference type="PIRSF" id="PIRSF005901">
    <property type="entry name" value="EF-P"/>
    <property type="match status" value="1"/>
</dbReference>
<comment type="similarity">
    <text evidence="3 7">Belongs to the elongation factor P family.</text>
</comment>
<evidence type="ECO:0000313" key="11">
    <source>
        <dbReference type="Proteomes" id="UP000179153"/>
    </source>
</evidence>
<dbReference type="EMBL" id="MHOI01000016">
    <property type="protein sequence ID" value="OGZ61463.1"/>
    <property type="molecule type" value="Genomic_DNA"/>
</dbReference>
<name>A0A1G2HG85_9BACT</name>
<gene>
    <name evidence="7" type="primary">efp</name>
    <name evidence="10" type="ORF">A2932_01645</name>
</gene>
<evidence type="ECO:0000256" key="2">
    <source>
        <dbReference type="ARBA" id="ARBA00004815"/>
    </source>
</evidence>
<comment type="subcellular location">
    <subcellularLocation>
        <location evidence="1 7">Cytoplasm</location>
    </subcellularLocation>
</comment>
<evidence type="ECO:0000256" key="4">
    <source>
        <dbReference type="ARBA" id="ARBA00022490"/>
    </source>
</evidence>
<feature type="domain" description="Translation elongation factor P/YeiP central" evidence="9">
    <location>
        <begin position="67"/>
        <end position="122"/>
    </location>
</feature>
<keyword evidence="6 7" id="KW-0648">Protein biosynthesis</keyword>
<comment type="pathway">
    <text evidence="2 7">Protein biosynthesis; polypeptide chain elongation.</text>
</comment>
<dbReference type="InterPro" id="IPR008991">
    <property type="entry name" value="Translation_prot_SH3-like_sf"/>
</dbReference>
<organism evidence="10 11">
    <name type="scientific">Candidatus Spechtbacteria bacterium RIFCSPLOWO2_01_FULL_46_10</name>
    <dbReference type="NCBI Taxonomy" id="1802163"/>
    <lineage>
        <taxon>Bacteria</taxon>
        <taxon>Candidatus Spechtiibacteriota</taxon>
    </lineage>
</organism>
<dbReference type="FunFam" id="2.40.50.140:FF:000004">
    <property type="entry name" value="Elongation factor P"/>
    <property type="match status" value="1"/>
</dbReference>